<dbReference type="Pfam" id="PF05099">
    <property type="entry name" value="TerB"/>
    <property type="match status" value="1"/>
</dbReference>
<dbReference type="InterPro" id="IPR029024">
    <property type="entry name" value="TerB-like"/>
</dbReference>
<evidence type="ECO:0000313" key="3">
    <source>
        <dbReference type="Proteomes" id="UP000436822"/>
    </source>
</evidence>
<dbReference type="RefSeq" id="WP_159808468.1">
    <property type="nucleotide sequence ID" value="NZ_BLJE01000003.1"/>
</dbReference>
<dbReference type="Proteomes" id="UP000436822">
    <property type="component" value="Unassembled WGS sequence"/>
</dbReference>
<keyword evidence="3" id="KW-1185">Reference proteome</keyword>
<evidence type="ECO:0000259" key="1">
    <source>
        <dbReference type="Pfam" id="PF05099"/>
    </source>
</evidence>
<comment type="caution">
    <text evidence="2">The sequence shown here is derived from an EMBL/GenBank/DDBJ whole genome shotgun (WGS) entry which is preliminary data.</text>
</comment>
<dbReference type="SUPFAM" id="SSF158682">
    <property type="entry name" value="TerB-like"/>
    <property type="match status" value="1"/>
</dbReference>
<gene>
    <name evidence="2" type="ORF">KIN_29940</name>
</gene>
<proteinExistence type="predicted"/>
<dbReference type="AlphaFoldDB" id="A0A6N6JJB9"/>
<dbReference type="CDD" id="cd07313">
    <property type="entry name" value="terB_like_2"/>
    <property type="match status" value="1"/>
</dbReference>
<organism evidence="2 3">
    <name type="scientific">Litoreibacter roseus</name>
    <dbReference type="NCBI Taxonomy" id="2601869"/>
    <lineage>
        <taxon>Bacteria</taxon>
        <taxon>Pseudomonadati</taxon>
        <taxon>Pseudomonadota</taxon>
        <taxon>Alphaproteobacteria</taxon>
        <taxon>Rhodobacterales</taxon>
        <taxon>Roseobacteraceae</taxon>
        <taxon>Litoreibacter</taxon>
    </lineage>
</organism>
<reference evidence="2 3" key="1">
    <citation type="submission" date="2019-12" db="EMBL/GenBank/DDBJ databases">
        <title>Litoreibacter badius sp. nov., a novel bacteriochlorophyll a-containing bacterium in the genus Litoreibacter.</title>
        <authorList>
            <person name="Kanamuro M."/>
            <person name="Takabe Y."/>
            <person name="Mori K."/>
            <person name="Takaichi S."/>
            <person name="Hanada S."/>
        </authorList>
    </citation>
    <scope>NUCLEOTIDE SEQUENCE [LARGE SCALE GENOMIC DNA]</scope>
    <source>
        <strain evidence="2 3">K6</strain>
    </source>
</reference>
<dbReference type="InterPro" id="IPR007791">
    <property type="entry name" value="DjlA_N"/>
</dbReference>
<feature type="domain" description="Co-chaperone DjlA N-terminal" evidence="1">
    <location>
        <begin position="24"/>
        <end position="140"/>
    </location>
</feature>
<name>A0A6N6JJB9_9RHOB</name>
<sequence>MISDFFKRLAAPGPSETPDADARLSLTALLVRIAKADMDYADSEIQQIDAIIMRRYGLDTAGAATLRQEAEEIEAYAADTVQFTRTIKDAVVHEDRETVVEALWELVLADGAREAEEDGILRLVAPLLGVNDLESALIRQRVQSRHKNAAE</sequence>
<evidence type="ECO:0000313" key="2">
    <source>
        <dbReference type="EMBL" id="GFE65920.1"/>
    </source>
</evidence>
<dbReference type="EMBL" id="BLJE01000003">
    <property type="protein sequence ID" value="GFE65920.1"/>
    <property type="molecule type" value="Genomic_DNA"/>
</dbReference>
<protein>
    <recommendedName>
        <fullName evidence="1">Co-chaperone DjlA N-terminal domain-containing protein</fullName>
    </recommendedName>
</protein>
<dbReference type="Gene3D" id="1.10.3680.10">
    <property type="entry name" value="TerB-like"/>
    <property type="match status" value="1"/>
</dbReference>
<dbReference type="OrthoDB" id="5402150at2"/>
<accession>A0A6N6JJB9</accession>